<dbReference type="EMBL" id="MU157894">
    <property type="protein sequence ID" value="KAF9524751.1"/>
    <property type="molecule type" value="Genomic_DNA"/>
</dbReference>
<dbReference type="Proteomes" id="UP000807306">
    <property type="component" value="Unassembled WGS sequence"/>
</dbReference>
<gene>
    <name evidence="1" type="ORF">CPB83DRAFT_860829</name>
</gene>
<proteinExistence type="predicted"/>
<dbReference type="AlphaFoldDB" id="A0A9P6E8Z5"/>
<name>A0A9P6E8Z5_9AGAR</name>
<evidence type="ECO:0000313" key="2">
    <source>
        <dbReference type="Proteomes" id="UP000807306"/>
    </source>
</evidence>
<protein>
    <submittedName>
        <fullName evidence="1">Uncharacterized protein</fullName>
    </submittedName>
</protein>
<sequence length="215" mass="24362">MESRLLSSDLLIKIGGVSVIETSIDLQSDEWLHPTLMQSQSIFLSLKESLGTPTDRELISIRECSKECQEAIVALKQMEDEIEMEIIKQCQRLASMQHARKVKAEQVDLCESMLSPSELYPQSYWRQFSFDASLMVRTTRPRKLLLFSSGGSVHLGGGSCHRRHLCGETSFLLRTTMPTRLPTWLSSKALCRSGYPISENIHSNFIFTFLVSLLC</sequence>
<accession>A0A9P6E8Z5</accession>
<reference evidence="1" key="1">
    <citation type="submission" date="2020-11" db="EMBL/GenBank/DDBJ databases">
        <authorList>
            <consortium name="DOE Joint Genome Institute"/>
            <person name="Ahrendt S."/>
            <person name="Riley R."/>
            <person name="Andreopoulos W."/>
            <person name="Labutti K."/>
            <person name="Pangilinan J."/>
            <person name="Ruiz-Duenas F.J."/>
            <person name="Barrasa J.M."/>
            <person name="Sanchez-Garcia M."/>
            <person name="Camarero S."/>
            <person name="Miyauchi S."/>
            <person name="Serrano A."/>
            <person name="Linde D."/>
            <person name="Babiker R."/>
            <person name="Drula E."/>
            <person name="Ayuso-Fernandez I."/>
            <person name="Pacheco R."/>
            <person name="Padilla G."/>
            <person name="Ferreira P."/>
            <person name="Barriuso J."/>
            <person name="Kellner H."/>
            <person name="Castanera R."/>
            <person name="Alfaro M."/>
            <person name="Ramirez L."/>
            <person name="Pisabarro A.G."/>
            <person name="Kuo A."/>
            <person name="Tritt A."/>
            <person name="Lipzen A."/>
            <person name="He G."/>
            <person name="Yan M."/>
            <person name="Ng V."/>
            <person name="Cullen D."/>
            <person name="Martin F."/>
            <person name="Rosso M.-N."/>
            <person name="Henrissat B."/>
            <person name="Hibbett D."/>
            <person name="Martinez A.T."/>
            <person name="Grigoriev I.V."/>
        </authorList>
    </citation>
    <scope>NUCLEOTIDE SEQUENCE</scope>
    <source>
        <strain evidence="1">CBS 506.95</strain>
    </source>
</reference>
<comment type="caution">
    <text evidence="1">The sequence shown here is derived from an EMBL/GenBank/DDBJ whole genome shotgun (WGS) entry which is preliminary data.</text>
</comment>
<organism evidence="1 2">
    <name type="scientific">Crepidotus variabilis</name>
    <dbReference type="NCBI Taxonomy" id="179855"/>
    <lineage>
        <taxon>Eukaryota</taxon>
        <taxon>Fungi</taxon>
        <taxon>Dikarya</taxon>
        <taxon>Basidiomycota</taxon>
        <taxon>Agaricomycotina</taxon>
        <taxon>Agaricomycetes</taxon>
        <taxon>Agaricomycetidae</taxon>
        <taxon>Agaricales</taxon>
        <taxon>Agaricineae</taxon>
        <taxon>Crepidotaceae</taxon>
        <taxon>Crepidotus</taxon>
    </lineage>
</organism>
<keyword evidence="2" id="KW-1185">Reference proteome</keyword>
<evidence type="ECO:0000313" key="1">
    <source>
        <dbReference type="EMBL" id="KAF9524751.1"/>
    </source>
</evidence>